<dbReference type="FunCoup" id="A0A1E7FGZ2">
    <property type="interactions" value="63"/>
</dbReference>
<dbReference type="CDD" id="cd01898">
    <property type="entry name" value="Obg"/>
    <property type="match status" value="1"/>
</dbReference>
<dbReference type="GO" id="GO:0005525">
    <property type="term" value="F:GTP binding"/>
    <property type="evidence" value="ECO:0007669"/>
    <property type="project" value="UniProtKB-KW"/>
</dbReference>
<dbReference type="Gene3D" id="3.40.50.300">
    <property type="entry name" value="P-loop containing nucleotide triphosphate hydrolases"/>
    <property type="match status" value="1"/>
</dbReference>
<dbReference type="InterPro" id="IPR045086">
    <property type="entry name" value="OBG_GTPase"/>
</dbReference>
<evidence type="ECO:0000259" key="5">
    <source>
        <dbReference type="PROSITE" id="PS51883"/>
    </source>
</evidence>
<evidence type="ECO:0000313" key="7">
    <source>
        <dbReference type="Proteomes" id="UP000095751"/>
    </source>
</evidence>
<dbReference type="GO" id="GO:0003924">
    <property type="term" value="F:GTPase activity"/>
    <property type="evidence" value="ECO:0007669"/>
    <property type="project" value="InterPro"/>
</dbReference>
<dbReference type="FunFam" id="2.70.210.12:FF:000001">
    <property type="entry name" value="GTPase Obg"/>
    <property type="match status" value="1"/>
</dbReference>
<dbReference type="Proteomes" id="UP000095751">
    <property type="component" value="Unassembled WGS sequence"/>
</dbReference>
<dbReference type="InterPro" id="IPR006169">
    <property type="entry name" value="GTP1_OBG_dom"/>
</dbReference>
<dbReference type="PROSITE" id="PS00905">
    <property type="entry name" value="GTP1_OBG"/>
    <property type="match status" value="1"/>
</dbReference>
<evidence type="ECO:0000256" key="1">
    <source>
        <dbReference type="ARBA" id="ARBA00007699"/>
    </source>
</evidence>
<comment type="similarity">
    <text evidence="1">Belongs to the TRAFAC class OBG-HflX-like GTPase superfamily. OBG GTPase family.</text>
</comment>
<dbReference type="PROSITE" id="PS51710">
    <property type="entry name" value="G_OBG"/>
    <property type="match status" value="1"/>
</dbReference>
<evidence type="ECO:0000256" key="2">
    <source>
        <dbReference type="ARBA" id="ARBA00022741"/>
    </source>
</evidence>
<dbReference type="InterPro" id="IPR031167">
    <property type="entry name" value="G_OBG"/>
</dbReference>
<dbReference type="InterPro" id="IPR036726">
    <property type="entry name" value="GTP1_OBG_dom_sf"/>
</dbReference>
<dbReference type="InterPro" id="IPR006073">
    <property type="entry name" value="GTP-bd"/>
</dbReference>
<dbReference type="EMBL" id="KV784357">
    <property type="protein sequence ID" value="OEU17458.1"/>
    <property type="molecule type" value="Genomic_DNA"/>
</dbReference>
<proteinExistence type="inferred from homology"/>
<dbReference type="InterPro" id="IPR006074">
    <property type="entry name" value="GTP1-OBG_CS"/>
</dbReference>
<gene>
    <name evidence="6" type="ORF">FRACYDRAFT_168901</name>
</gene>
<dbReference type="NCBIfam" id="TIGR02729">
    <property type="entry name" value="Obg_CgtA"/>
    <property type="match status" value="1"/>
</dbReference>
<dbReference type="Pfam" id="PF01018">
    <property type="entry name" value="GTP1_OBG"/>
    <property type="match status" value="1"/>
</dbReference>
<dbReference type="InterPro" id="IPR014100">
    <property type="entry name" value="GTP-bd_Obg/CgtA"/>
</dbReference>
<dbReference type="SUPFAM" id="SSF52540">
    <property type="entry name" value="P-loop containing nucleoside triphosphate hydrolases"/>
    <property type="match status" value="1"/>
</dbReference>
<dbReference type="PANTHER" id="PTHR11702:SF44">
    <property type="entry name" value="GTP-BINDING PROTEIN OBGC, CHLOROPLASTIC"/>
    <property type="match status" value="1"/>
</dbReference>
<protein>
    <submittedName>
        <fullName evidence="6">GTP-binding protein Obg/CgtA</fullName>
    </submittedName>
</protein>
<keyword evidence="2" id="KW-0547">Nucleotide-binding</keyword>
<keyword evidence="7" id="KW-1185">Reference proteome</keyword>
<reference evidence="6 7" key="1">
    <citation type="submission" date="2016-09" db="EMBL/GenBank/DDBJ databases">
        <title>Extensive genetic diversity and differential bi-allelic expression allows diatom success in the polar Southern Ocean.</title>
        <authorList>
            <consortium name="DOE Joint Genome Institute"/>
            <person name="Mock T."/>
            <person name="Otillar R.P."/>
            <person name="Strauss J."/>
            <person name="Dupont C."/>
            <person name="Frickenhaus S."/>
            <person name="Maumus F."/>
            <person name="Mcmullan M."/>
            <person name="Sanges R."/>
            <person name="Schmutz J."/>
            <person name="Toseland A."/>
            <person name="Valas R."/>
            <person name="Veluchamy A."/>
            <person name="Ward B.J."/>
            <person name="Allen A."/>
            <person name="Barry K."/>
            <person name="Falciatore A."/>
            <person name="Ferrante M."/>
            <person name="Fortunato A.E."/>
            <person name="Gloeckner G."/>
            <person name="Gruber A."/>
            <person name="Hipkin R."/>
            <person name="Janech M."/>
            <person name="Kroth P."/>
            <person name="Leese F."/>
            <person name="Lindquist E."/>
            <person name="Lyon B.R."/>
            <person name="Martin J."/>
            <person name="Mayer C."/>
            <person name="Parker M."/>
            <person name="Quesneville H."/>
            <person name="Raymond J."/>
            <person name="Uhlig C."/>
            <person name="Valentin K.U."/>
            <person name="Worden A.Z."/>
            <person name="Armbrust E.V."/>
            <person name="Bowler C."/>
            <person name="Green B."/>
            <person name="Moulton V."/>
            <person name="Van Oosterhout C."/>
            <person name="Grigoriev I."/>
        </authorList>
    </citation>
    <scope>NUCLEOTIDE SEQUENCE [LARGE SCALE GENOMIC DNA]</scope>
    <source>
        <strain evidence="6 7">CCMP1102</strain>
    </source>
</reference>
<dbReference type="SUPFAM" id="SSF82051">
    <property type="entry name" value="Obg GTP-binding protein N-terminal domain"/>
    <property type="match status" value="1"/>
</dbReference>
<accession>A0A1E7FGZ2</accession>
<dbReference type="PROSITE" id="PS51883">
    <property type="entry name" value="OBG"/>
    <property type="match status" value="1"/>
</dbReference>
<dbReference type="AlphaFoldDB" id="A0A1E7FGZ2"/>
<dbReference type="InParanoid" id="A0A1E7FGZ2"/>
<dbReference type="GO" id="GO:0000287">
    <property type="term" value="F:magnesium ion binding"/>
    <property type="evidence" value="ECO:0007669"/>
    <property type="project" value="InterPro"/>
</dbReference>
<dbReference type="OrthoDB" id="347018at2759"/>
<dbReference type="InterPro" id="IPR027417">
    <property type="entry name" value="P-loop_NTPase"/>
</dbReference>
<organism evidence="6 7">
    <name type="scientific">Fragilariopsis cylindrus CCMP1102</name>
    <dbReference type="NCBI Taxonomy" id="635003"/>
    <lineage>
        <taxon>Eukaryota</taxon>
        <taxon>Sar</taxon>
        <taxon>Stramenopiles</taxon>
        <taxon>Ochrophyta</taxon>
        <taxon>Bacillariophyta</taxon>
        <taxon>Bacillariophyceae</taxon>
        <taxon>Bacillariophycidae</taxon>
        <taxon>Bacillariales</taxon>
        <taxon>Bacillariaceae</taxon>
        <taxon>Fragilariopsis</taxon>
    </lineage>
</organism>
<evidence type="ECO:0000259" key="4">
    <source>
        <dbReference type="PROSITE" id="PS51710"/>
    </source>
</evidence>
<dbReference type="Gene3D" id="2.70.210.12">
    <property type="entry name" value="GTP1/OBG domain"/>
    <property type="match status" value="1"/>
</dbReference>
<feature type="domain" description="Obg" evidence="5">
    <location>
        <begin position="1"/>
        <end position="129"/>
    </location>
</feature>
<name>A0A1E7FGZ2_9STRA</name>
<feature type="domain" description="OBG-type G" evidence="4">
    <location>
        <begin position="130"/>
        <end position="301"/>
    </location>
</feature>
<evidence type="ECO:0000313" key="6">
    <source>
        <dbReference type="EMBL" id="OEU17458.1"/>
    </source>
</evidence>
<dbReference type="GO" id="GO:0042254">
    <property type="term" value="P:ribosome biogenesis"/>
    <property type="evidence" value="ECO:0007669"/>
    <property type="project" value="UniProtKB-UniRule"/>
</dbReference>
<dbReference type="KEGG" id="fcy:FRACYDRAFT_168901"/>
<sequence length="332" mass="35286">MGGPNGGNGGRGGSVIFVCDDGTNTLAPLRNRVHIRATKARNGLGKGKHGQKGRDVTMKVPPGTLIRELHTQKLAGELRNHGDELIVARGGRGGRGNAAFMTHRNNSPKLAERAEPGIARWLSVELRLVADVGFLGKPNAGKSTLLAAASAARPKIANYPFTTIVPNLGVCDISDDGAGLILCDIPGLIEGAAEGAGLGPAFLRHVQRCKVLLHVVDGSSDDPIGDFVTINKELEKYDPFLADKPQVVVLNKVDIPEVQEREAELIAELKEKAGHSRVLTISAATTKNVKELMGRLKKFVSVQPEADLPPVPEVNLAKAPLEYDSDDYGTFG</sequence>
<dbReference type="GO" id="GO:0005739">
    <property type="term" value="C:mitochondrion"/>
    <property type="evidence" value="ECO:0007669"/>
    <property type="project" value="TreeGrafter"/>
</dbReference>
<evidence type="ECO:0000256" key="3">
    <source>
        <dbReference type="ARBA" id="ARBA00023134"/>
    </source>
</evidence>
<dbReference type="PIRSF" id="PIRSF002401">
    <property type="entry name" value="GTP_bd_Obg/CgtA"/>
    <property type="match status" value="1"/>
</dbReference>
<keyword evidence="3" id="KW-0342">GTP-binding</keyword>
<dbReference type="NCBIfam" id="NF008956">
    <property type="entry name" value="PRK12299.1"/>
    <property type="match status" value="1"/>
</dbReference>
<dbReference type="Pfam" id="PF01926">
    <property type="entry name" value="MMR_HSR1"/>
    <property type="match status" value="1"/>
</dbReference>
<dbReference type="PANTHER" id="PTHR11702">
    <property type="entry name" value="DEVELOPMENTALLY REGULATED GTP-BINDING PROTEIN-RELATED"/>
    <property type="match status" value="1"/>
</dbReference>
<dbReference type="PRINTS" id="PR00326">
    <property type="entry name" value="GTP1OBG"/>
</dbReference>